<reference evidence="2 3" key="1">
    <citation type="submission" date="2020-10" db="EMBL/GenBank/DDBJ databases">
        <title>Wide distribution of Phycisphaera-like planctomycetes from WD2101 soil group in peatlands and genome analysis of the first cultivated representative.</title>
        <authorList>
            <person name="Dedysh S.N."/>
            <person name="Beletsky A.V."/>
            <person name="Ivanova A."/>
            <person name="Kulichevskaya I.S."/>
            <person name="Suzina N.E."/>
            <person name="Philippov D.A."/>
            <person name="Rakitin A.L."/>
            <person name="Mardanov A.V."/>
            <person name="Ravin N.V."/>
        </authorList>
    </citation>
    <scope>NUCLEOTIDE SEQUENCE [LARGE SCALE GENOMIC DNA]</scope>
    <source>
        <strain evidence="2 3">M1803</strain>
    </source>
</reference>
<name>A0A7M2WXH5_9BACT</name>
<dbReference type="InterPro" id="IPR000719">
    <property type="entry name" value="Prot_kinase_dom"/>
</dbReference>
<gene>
    <name evidence="2" type="ORF">IPV69_02310</name>
</gene>
<dbReference type="SMART" id="SM00220">
    <property type="entry name" value="S_TKc"/>
    <property type="match status" value="1"/>
</dbReference>
<dbReference type="EMBL" id="CP063458">
    <property type="protein sequence ID" value="QOV90227.1"/>
    <property type="molecule type" value="Genomic_DNA"/>
</dbReference>
<dbReference type="RefSeq" id="WP_206293303.1">
    <property type="nucleotide sequence ID" value="NZ_CP063458.1"/>
</dbReference>
<dbReference type="Pfam" id="PF00069">
    <property type="entry name" value="Pkinase"/>
    <property type="match status" value="1"/>
</dbReference>
<dbReference type="PANTHER" id="PTHR24347">
    <property type="entry name" value="SERINE/THREONINE-PROTEIN KINASE"/>
    <property type="match status" value="1"/>
</dbReference>
<organism evidence="2 3">
    <name type="scientific">Humisphaera borealis</name>
    <dbReference type="NCBI Taxonomy" id="2807512"/>
    <lineage>
        <taxon>Bacteria</taxon>
        <taxon>Pseudomonadati</taxon>
        <taxon>Planctomycetota</taxon>
        <taxon>Phycisphaerae</taxon>
        <taxon>Tepidisphaerales</taxon>
        <taxon>Tepidisphaeraceae</taxon>
        <taxon>Humisphaera</taxon>
    </lineage>
</organism>
<accession>A0A7M2WXH5</accession>
<dbReference type="PROSITE" id="PS50011">
    <property type="entry name" value="PROTEIN_KINASE_DOM"/>
    <property type="match status" value="1"/>
</dbReference>
<keyword evidence="3" id="KW-1185">Reference proteome</keyword>
<evidence type="ECO:0000259" key="1">
    <source>
        <dbReference type="PROSITE" id="PS50011"/>
    </source>
</evidence>
<keyword evidence="2" id="KW-0808">Transferase</keyword>
<dbReference type="SUPFAM" id="SSF56112">
    <property type="entry name" value="Protein kinase-like (PK-like)"/>
    <property type="match status" value="1"/>
</dbReference>
<sequence>MYRPGRVKRFDFPPGKVVAGKYQIERELGSGWEGEVYSIVERTTGIRRAAKFYYPHRDPTGKAAITYARKLDALRHCPILMQYHHQEVAYFKKKKITVVISELVEGLKLSEFLQQQPGGRLSAFEALHVLHTLTRGIAPIHARGEYHGDIHEHNIMIRRQGIDFEVKLLDFFDLGRPGKDKIRKDVLNLVEVLHTIVGGREHYATQPKVIKAIVRGLKDTLILQRFQSAGDIQRHLENLDWE</sequence>
<proteinExistence type="predicted"/>
<dbReference type="GO" id="GO:0005524">
    <property type="term" value="F:ATP binding"/>
    <property type="evidence" value="ECO:0007669"/>
    <property type="project" value="InterPro"/>
</dbReference>
<keyword evidence="2" id="KW-0418">Kinase</keyword>
<dbReference type="InterPro" id="IPR011009">
    <property type="entry name" value="Kinase-like_dom_sf"/>
</dbReference>
<dbReference type="KEGG" id="hbs:IPV69_02310"/>
<dbReference type="Proteomes" id="UP000593765">
    <property type="component" value="Chromosome"/>
</dbReference>
<feature type="domain" description="Protein kinase" evidence="1">
    <location>
        <begin position="22"/>
        <end position="242"/>
    </location>
</feature>
<evidence type="ECO:0000313" key="2">
    <source>
        <dbReference type="EMBL" id="QOV90227.1"/>
    </source>
</evidence>
<dbReference type="AlphaFoldDB" id="A0A7M2WXH5"/>
<protein>
    <submittedName>
        <fullName evidence="2">Protein kinase</fullName>
    </submittedName>
</protein>
<evidence type="ECO:0000313" key="3">
    <source>
        <dbReference type="Proteomes" id="UP000593765"/>
    </source>
</evidence>
<dbReference type="GO" id="GO:0004672">
    <property type="term" value="F:protein kinase activity"/>
    <property type="evidence" value="ECO:0007669"/>
    <property type="project" value="InterPro"/>
</dbReference>
<dbReference type="Gene3D" id="1.10.510.10">
    <property type="entry name" value="Transferase(Phosphotransferase) domain 1"/>
    <property type="match status" value="1"/>
</dbReference>